<keyword evidence="1" id="KW-0812">Transmembrane</keyword>
<keyword evidence="1" id="KW-1133">Transmembrane helix</keyword>
<proteinExistence type="predicted"/>
<evidence type="ECO:0000256" key="1">
    <source>
        <dbReference type="SAM" id="Phobius"/>
    </source>
</evidence>
<dbReference type="RefSeq" id="WP_374347900.1">
    <property type="nucleotide sequence ID" value="NZ_JBHTLQ010000079.1"/>
</dbReference>
<dbReference type="Proteomes" id="UP001597216">
    <property type="component" value="Unassembled WGS sequence"/>
</dbReference>
<evidence type="ECO:0000313" key="2">
    <source>
        <dbReference type="EMBL" id="MFD1192784.1"/>
    </source>
</evidence>
<reference evidence="3" key="1">
    <citation type="journal article" date="2019" name="Int. J. Syst. Evol. Microbiol.">
        <title>The Global Catalogue of Microorganisms (GCM) 10K type strain sequencing project: providing services to taxonomists for standard genome sequencing and annotation.</title>
        <authorList>
            <consortium name="The Broad Institute Genomics Platform"/>
            <consortium name="The Broad Institute Genome Sequencing Center for Infectious Disease"/>
            <person name="Wu L."/>
            <person name="Ma J."/>
        </authorList>
    </citation>
    <scope>NUCLEOTIDE SEQUENCE [LARGE SCALE GENOMIC DNA]</scope>
    <source>
        <strain evidence="3">CCUG 55074</strain>
    </source>
</reference>
<evidence type="ECO:0000313" key="3">
    <source>
        <dbReference type="Proteomes" id="UP001597216"/>
    </source>
</evidence>
<keyword evidence="3" id="KW-1185">Reference proteome</keyword>
<accession>A0ABW3T6K3</accession>
<keyword evidence="1" id="KW-0472">Membrane</keyword>
<feature type="transmembrane region" description="Helical" evidence="1">
    <location>
        <begin position="127"/>
        <end position="154"/>
    </location>
</feature>
<sequence>MTPSPLHVQRVRDEEACELAAVAALAAAEAGAPPSSALDLALGLAGQHYADIMTMVSVYWRRVRFALSGGVVEPDPGVSAAGVELVRLIKDAESNGDDLRDRLNVYLENSFERRDFELRRRIEVVPVYMIIVLVLFFMPAILLVLVGPSFLALLRALYEV</sequence>
<comment type="caution">
    <text evidence="2">The sequence shown here is derived from an EMBL/GenBank/DDBJ whole genome shotgun (WGS) entry which is preliminary data.</text>
</comment>
<dbReference type="EMBL" id="JBHTLQ010000079">
    <property type="protein sequence ID" value="MFD1192784.1"/>
    <property type="molecule type" value="Genomic_DNA"/>
</dbReference>
<protein>
    <recommendedName>
        <fullName evidence="4">Type II secretion system protein GspF domain-containing protein</fullName>
    </recommendedName>
</protein>
<evidence type="ECO:0008006" key="4">
    <source>
        <dbReference type="Google" id="ProtNLM"/>
    </source>
</evidence>
<organism evidence="2 3">
    <name type="scientific">Phenylobacterium conjunctum</name>
    <dbReference type="NCBI Taxonomy" id="1298959"/>
    <lineage>
        <taxon>Bacteria</taxon>
        <taxon>Pseudomonadati</taxon>
        <taxon>Pseudomonadota</taxon>
        <taxon>Alphaproteobacteria</taxon>
        <taxon>Caulobacterales</taxon>
        <taxon>Caulobacteraceae</taxon>
        <taxon>Phenylobacterium</taxon>
    </lineage>
</organism>
<name>A0ABW3T6K3_9CAUL</name>
<gene>
    <name evidence="2" type="ORF">ACFQ27_19505</name>
</gene>